<keyword evidence="1" id="KW-0472">Membrane</keyword>
<evidence type="ECO:0000313" key="3">
    <source>
        <dbReference type="Proteomes" id="UP000249886"/>
    </source>
</evidence>
<accession>A0A3S4XXB4</accession>
<dbReference type="Proteomes" id="UP000249886">
    <property type="component" value="Unassembled WGS sequence"/>
</dbReference>
<name>A0A3S4XXB4_9CORY</name>
<sequence>MTSWHPNRGDDSPTTTSAILGVDKQDMIMPKQRRNWGLIIAIIVSGVLLGGIGAAGVSIYQHVTNTTTALGGVATTTPATATSAGNNVPYAARSGRSGNPTVTVTATATPEPQAEARTATQLSGATIPCDGRGVLIIHSIVDTGQDIAAEARSVLTANPGAQLLQPGACSSLRASLDGNDVYGIVIDYGFDTDRLCRAAASIGGNPRTMNNSGDFTSPC</sequence>
<dbReference type="RefSeq" id="WP_005524910.1">
    <property type="nucleotide sequence ID" value="NZ_CAUSHI010000001.1"/>
</dbReference>
<protein>
    <submittedName>
        <fullName evidence="2">Uncharacterized protein</fullName>
    </submittedName>
</protein>
<gene>
    <name evidence="2" type="ORF">NCTC10254_01532</name>
</gene>
<dbReference type="AlphaFoldDB" id="A0A3S4XXB4"/>
<keyword evidence="1" id="KW-1133">Transmembrane helix</keyword>
<evidence type="ECO:0000256" key="1">
    <source>
        <dbReference type="SAM" id="Phobius"/>
    </source>
</evidence>
<proteinExistence type="predicted"/>
<keyword evidence="1" id="KW-0812">Transmembrane</keyword>
<reference evidence="2 3" key="1">
    <citation type="submission" date="2018-06" db="EMBL/GenBank/DDBJ databases">
        <authorList>
            <consortium name="Pathogen Informatics"/>
            <person name="Doyle S."/>
        </authorList>
    </citation>
    <scope>NUCLEOTIDE SEQUENCE [LARGE SCALE GENOMIC DNA]</scope>
    <source>
        <strain evidence="2 3">NCTC10254</strain>
    </source>
</reference>
<dbReference type="GeneID" id="84573610"/>
<evidence type="ECO:0000313" key="2">
    <source>
        <dbReference type="EMBL" id="SPW28586.1"/>
    </source>
</evidence>
<comment type="caution">
    <text evidence="2">The sequence shown here is derived from an EMBL/GenBank/DDBJ whole genome shotgun (WGS) entry which is preliminary data.</text>
</comment>
<feature type="transmembrane region" description="Helical" evidence="1">
    <location>
        <begin position="36"/>
        <end position="60"/>
    </location>
</feature>
<dbReference type="EMBL" id="UARK01000011">
    <property type="protein sequence ID" value="SPW28586.1"/>
    <property type="molecule type" value="Genomic_DNA"/>
</dbReference>
<organism evidence="2 3">
    <name type="scientific">Corynebacterium matruchotii</name>
    <dbReference type="NCBI Taxonomy" id="43768"/>
    <lineage>
        <taxon>Bacteria</taxon>
        <taxon>Bacillati</taxon>
        <taxon>Actinomycetota</taxon>
        <taxon>Actinomycetes</taxon>
        <taxon>Mycobacteriales</taxon>
        <taxon>Corynebacteriaceae</taxon>
        <taxon>Corynebacterium</taxon>
    </lineage>
</organism>